<feature type="transmembrane region" description="Helical" evidence="1">
    <location>
        <begin position="76"/>
        <end position="94"/>
    </location>
</feature>
<evidence type="ECO:0000313" key="2">
    <source>
        <dbReference type="EMBL" id="RYO91010.1"/>
    </source>
</evidence>
<keyword evidence="1" id="KW-0472">Membrane</keyword>
<keyword evidence="3" id="KW-1185">Reference proteome</keyword>
<accession>A0ABY0HGM8</accession>
<comment type="caution">
    <text evidence="2">The sequence shown here is derived from an EMBL/GenBank/DDBJ whole genome shotgun (WGS) entry which is preliminary data.</text>
</comment>
<dbReference type="Proteomes" id="UP000294003">
    <property type="component" value="Unassembled WGS sequence"/>
</dbReference>
<reference evidence="2 3" key="1">
    <citation type="submission" date="2018-06" db="EMBL/GenBank/DDBJ databases">
        <title>Complete Genomes of Monosporascus.</title>
        <authorList>
            <person name="Robinson A.J."/>
            <person name="Natvig D.O."/>
        </authorList>
    </citation>
    <scope>NUCLEOTIDE SEQUENCE [LARGE SCALE GENOMIC DNA]</scope>
    <source>
        <strain evidence="2 3">CBS 609.92</strain>
    </source>
</reference>
<dbReference type="PANTHER" id="PTHR47784:SF10">
    <property type="entry name" value="TRANSCRIPTION FACTOR, PUTATIVE (AFU_ORTHOLOGUE AFUA_6G14150)-RELATED"/>
    <property type="match status" value="1"/>
</dbReference>
<evidence type="ECO:0000256" key="1">
    <source>
        <dbReference type="SAM" id="Phobius"/>
    </source>
</evidence>
<dbReference type="PANTHER" id="PTHR47784">
    <property type="entry name" value="STEROL UPTAKE CONTROL PROTEIN 2"/>
    <property type="match status" value="1"/>
</dbReference>
<gene>
    <name evidence="2" type="ORF">DL762_002441</name>
</gene>
<keyword evidence="1" id="KW-1133">Transmembrane helix</keyword>
<dbReference type="EMBL" id="QJNS01000046">
    <property type="protein sequence ID" value="RYO91010.1"/>
    <property type="molecule type" value="Genomic_DNA"/>
</dbReference>
<evidence type="ECO:0000313" key="3">
    <source>
        <dbReference type="Proteomes" id="UP000294003"/>
    </source>
</evidence>
<feature type="transmembrane region" description="Helical" evidence="1">
    <location>
        <begin position="106"/>
        <end position="128"/>
    </location>
</feature>
<dbReference type="InterPro" id="IPR053157">
    <property type="entry name" value="Sterol_Uptake_Regulator"/>
</dbReference>
<name>A0ABY0HGM8_9PEZI</name>
<proteinExistence type="predicted"/>
<organism evidence="2 3">
    <name type="scientific">Monosporascus cannonballus</name>
    <dbReference type="NCBI Taxonomy" id="155416"/>
    <lineage>
        <taxon>Eukaryota</taxon>
        <taxon>Fungi</taxon>
        <taxon>Dikarya</taxon>
        <taxon>Ascomycota</taxon>
        <taxon>Pezizomycotina</taxon>
        <taxon>Sordariomycetes</taxon>
        <taxon>Xylariomycetidae</taxon>
        <taxon>Xylariales</taxon>
        <taxon>Xylariales incertae sedis</taxon>
        <taxon>Monosporascus</taxon>
    </lineage>
</organism>
<protein>
    <submittedName>
        <fullName evidence="2">Uncharacterized protein</fullName>
    </submittedName>
</protein>
<sequence>MAGIPEEEPYLSCVMPREALKHEFLLDGVFAVAALDIARSSEEPDATKYEHIALEYYNRGSATFRALLADIPPDTYHLMFIFAAAAAVVVLGLPQGTGDSKDEMTAVGRIITLADLFSGALLIVHAGWDKLTDAPYPFREALSVKVNSPGILDANCPVEREGLPYRLASLDLLDDEIKTALARLDSVNDELHGPRQAVGVGEHAAEGDARSVHEMYRLAIFWLKENFAERAVKGYFLSFFSLAGQDFAGAMKNAEPVALFILLHWAVELDAAGKDLWWAKGLGRQLVIEVSDILQSSQLVLMPDGRDGIAWAQDCGNGRNDKDNTIHPANHVTSDH</sequence>
<keyword evidence="1" id="KW-0812">Transmembrane</keyword>